<comment type="caution">
    <text evidence="2">The sequence shown here is derived from an EMBL/GenBank/DDBJ whole genome shotgun (WGS) entry which is preliminary data.</text>
</comment>
<proteinExistence type="predicted"/>
<organism evidence="2 3">
    <name type="scientific">Cotesia glomerata</name>
    <name type="common">Lepidopteran parasitic wasp</name>
    <name type="synonym">Apanteles glomeratus</name>
    <dbReference type="NCBI Taxonomy" id="32391"/>
    <lineage>
        <taxon>Eukaryota</taxon>
        <taxon>Metazoa</taxon>
        <taxon>Ecdysozoa</taxon>
        <taxon>Arthropoda</taxon>
        <taxon>Hexapoda</taxon>
        <taxon>Insecta</taxon>
        <taxon>Pterygota</taxon>
        <taxon>Neoptera</taxon>
        <taxon>Endopterygota</taxon>
        <taxon>Hymenoptera</taxon>
        <taxon>Apocrita</taxon>
        <taxon>Ichneumonoidea</taxon>
        <taxon>Braconidae</taxon>
        <taxon>Microgastrinae</taxon>
        <taxon>Cotesia</taxon>
    </lineage>
</organism>
<evidence type="ECO:0000256" key="1">
    <source>
        <dbReference type="SAM" id="MobiDB-lite"/>
    </source>
</evidence>
<sequence length="110" mass="12078">MEHSVKLELPVTHKSTCAGKLCVSRITKVEPILHDWSTTVGAAAAVIASVWIEQRTEPRKKGKRGEESMYLVPQLPPRGRKNSRIGESPRRASGYLVGPLGLAFCTGRLK</sequence>
<protein>
    <submittedName>
        <fullName evidence="2">Uncharacterized protein</fullName>
    </submittedName>
</protein>
<evidence type="ECO:0000313" key="2">
    <source>
        <dbReference type="EMBL" id="KAH0567218.1"/>
    </source>
</evidence>
<reference evidence="2 3" key="1">
    <citation type="journal article" date="2021" name="J. Hered.">
        <title>A chromosome-level genome assembly of the parasitoid wasp, Cotesia glomerata (Hymenoptera: Braconidae).</title>
        <authorList>
            <person name="Pinto B.J."/>
            <person name="Weis J.J."/>
            <person name="Gamble T."/>
            <person name="Ode P.J."/>
            <person name="Paul R."/>
            <person name="Zaspel J.M."/>
        </authorList>
    </citation>
    <scope>NUCLEOTIDE SEQUENCE [LARGE SCALE GENOMIC DNA]</scope>
    <source>
        <strain evidence="2">CgM1</strain>
    </source>
</reference>
<gene>
    <name evidence="2" type="ORF">KQX54_007706</name>
</gene>
<name>A0AAV7J651_COTGL</name>
<dbReference type="Proteomes" id="UP000826195">
    <property type="component" value="Unassembled WGS sequence"/>
</dbReference>
<feature type="compositionally biased region" description="Basic and acidic residues" evidence="1">
    <location>
        <begin position="57"/>
        <end position="67"/>
    </location>
</feature>
<evidence type="ECO:0000313" key="3">
    <source>
        <dbReference type="Proteomes" id="UP000826195"/>
    </source>
</evidence>
<keyword evidence="3" id="KW-1185">Reference proteome</keyword>
<feature type="region of interest" description="Disordered" evidence="1">
    <location>
        <begin position="57"/>
        <end position="90"/>
    </location>
</feature>
<accession>A0AAV7J651</accession>
<dbReference type="EMBL" id="JAHXZJ010000001">
    <property type="protein sequence ID" value="KAH0567218.1"/>
    <property type="molecule type" value="Genomic_DNA"/>
</dbReference>
<dbReference type="AlphaFoldDB" id="A0AAV7J651"/>